<evidence type="ECO:0000256" key="6">
    <source>
        <dbReference type="ARBA" id="ARBA00022927"/>
    </source>
</evidence>
<dbReference type="PANTHER" id="PTHR30332">
    <property type="entry name" value="PROBABLE GENERAL SECRETION PATHWAY PROTEIN D"/>
    <property type="match status" value="1"/>
</dbReference>
<keyword evidence="15" id="KW-1185">Reference proteome</keyword>
<keyword evidence="3 9" id="KW-0813">Transport</keyword>
<reference evidence="14 15" key="1">
    <citation type="submission" date="2020-08" db="EMBL/GenBank/DDBJ databases">
        <title>Genomic Encyclopedia of Type Strains, Phase IV (KMG-IV): sequencing the most valuable type-strain genomes for metagenomic binning, comparative biology and taxonomic classification.</title>
        <authorList>
            <person name="Goeker M."/>
        </authorList>
    </citation>
    <scope>NUCLEOTIDE SEQUENCE [LARGE SCALE GENOMIC DNA]</scope>
    <source>
        <strain evidence="14 15">DSM 106739</strain>
    </source>
</reference>
<evidence type="ECO:0000259" key="12">
    <source>
        <dbReference type="Pfam" id="PF00263"/>
    </source>
</evidence>
<feature type="region of interest" description="Disordered" evidence="10">
    <location>
        <begin position="754"/>
        <end position="773"/>
    </location>
</feature>
<evidence type="ECO:0000256" key="9">
    <source>
        <dbReference type="RuleBase" id="RU004004"/>
    </source>
</evidence>
<keyword evidence="4" id="KW-0812">Transmembrane</keyword>
<feature type="domain" description="NolW-like" evidence="13">
    <location>
        <begin position="347"/>
        <end position="445"/>
    </location>
</feature>
<evidence type="ECO:0000256" key="5">
    <source>
        <dbReference type="ARBA" id="ARBA00022729"/>
    </source>
</evidence>
<dbReference type="EMBL" id="JACIET010000001">
    <property type="protein sequence ID" value="MBB4012240.1"/>
    <property type="molecule type" value="Genomic_DNA"/>
</dbReference>
<sequence length="773" mass="81424">MKAICKPRLPALVLVLAGVMLATSCATTQPVIAPPLVTPKADAGKSAGSASLDRPTKDLVSTMPAPPAPVKTKTKTPPPPVEAPANEEATIVFNFEQLPLPSFIKLVYGEILKRNVNIDQKLLARKDLVTLRSSTPQTPSQVEAAMKLLLKSYGIAVVQIDGLVRILPDDASLGYLPEIQRGAALPDTPIAMRPQFQLVELKAVRNSDIANFIKTMYGDRIKLQEDSQRNAVLLSGTADNLRAAIESIAVLDQPMMRGRGSMRLNPQYWSADDLAKRLVEVLSAEGYAVAPVGQAAGGLRYPVTILPVAAINAVLVFAISDDISNHVADLVKTLDQPNTRGLGRNFFTYQAEHVDAESLAATLDKLMTGAGTTTTASGTASTNASATSTTGTSNRSGATTASASASQGSGRAVVDKGTNTIIFNASPDDYSSLVSLLKRLDRPKKEALIEVTVAEVALTDNMQLGVEWFFTNSMNNGWTGSGGTLGGLALGTAGFTYKMFDSLGSTRVVLNALAATNRATILSTPRVMARNGETAQIQVGQEVPIVTSQQSTPLTGSSTSITQTIQYRNTGVILKVKPVIHSGDQVDLDVEQEVSAAQTTDTGVNTSPTISTRKLQTRLTMRNASTVLLGGLISDDSTRGSSGIPFIKDIPFIGNLFSKDTRNGTRRELIVLITPYIIGDDQEAQAITQAFRNRLGGWAQDAAVPIAPAGVAAPAAADVSAPAETKPGKPVVAPATLSQQPSVQAAQPVVNAFETQPDPAALPKPAPIEDAKP</sequence>
<feature type="region of interest" description="Disordered" evidence="10">
    <location>
        <begin position="372"/>
        <end position="411"/>
    </location>
</feature>
<evidence type="ECO:0000256" key="1">
    <source>
        <dbReference type="ARBA" id="ARBA00004442"/>
    </source>
</evidence>
<evidence type="ECO:0000256" key="8">
    <source>
        <dbReference type="ARBA" id="ARBA00023237"/>
    </source>
</evidence>
<feature type="domain" description="Type II/III secretion system secretin-like" evidence="12">
    <location>
        <begin position="512"/>
        <end position="678"/>
    </location>
</feature>
<dbReference type="NCBIfam" id="TIGR02517">
    <property type="entry name" value="type_II_gspD"/>
    <property type="match status" value="1"/>
</dbReference>
<evidence type="ECO:0000256" key="7">
    <source>
        <dbReference type="ARBA" id="ARBA00023136"/>
    </source>
</evidence>
<dbReference type="PRINTS" id="PR00811">
    <property type="entry name" value="BCTERIALGSPD"/>
</dbReference>
<dbReference type="GO" id="GO:0015627">
    <property type="term" value="C:type II protein secretion system complex"/>
    <property type="evidence" value="ECO:0007669"/>
    <property type="project" value="InterPro"/>
</dbReference>
<evidence type="ECO:0000256" key="4">
    <source>
        <dbReference type="ARBA" id="ARBA00022452"/>
    </source>
</evidence>
<dbReference type="AlphaFoldDB" id="A0A840BGZ0"/>
<comment type="caution">
    <text evidence="14">The sequence shown here is derived from an EMBL/GenBank/DDBJ whole genome shotgun (WGS) entry which is preliminary data.</text>
</comment>
<accession>A0A840BGZ0</accession>
<keyword evidence="7" id="KW-0472">Membrane</keyword>
<evidence type="ECO:0000256" key="2">
    <source>
        <dbReference type="ARBA" id="ARBA00006980"/>
    </source>
</evidence>
<dbReference type="InterPro" id="IPR038591">
    <property type="entry name" value="NolW-like_sf"/>
</dbReference>
<gene>
    <name evidence="14" type="ORF">GGR36_001548</name>
</gene>
<organism evidence="14 15">
    <name type="scientific">Niveibacterium umoris</name>
    <dbReference type="NCBI Taxonomy" id="1193620"/>
    <lineage>
        <taxon>Bacteria</taxon>
        <taxon>Pseudomonadati</taxon>
        <taxon>Pseudomonadota</taxon>
        <taxon>Betaproteobacteria</taxon>
        <taxon>Rhodocyclales</taxon>
        <taxon>Rhodocyclaceae</taxon>
        <taxon>Niveibacterium</taxon>
    </lineage>
</organism>
<dbReference type="GO" id="GO:0009279">
    <property type="term" value="C:cell outer membrane"/>
    <property type="evidence" value="ECO:0007669"/>
    <property type="project" value="UniProtKB-SubCell"/>
</dbReference>
<name>A0A840BGZ0_9RHOO</name>
<evidence type="ECO:0000313" key="15">
    <source>
        <dbReference type="Proteomes" id="UP000561045"/>
    </source>
</evidence>
<evidence type="ECO:0000259" key="13">
    <source>
        <dbReference type="Pfam" id="PF03958"/>
    </source>
</evidence>
<comment type="subcellular location">
    <subcellularLocation>
        <location evidence="1 9">Cell outer membrane</location>
    </subcellularLocation>
</comment>
<keyword evidence="6" id="KW-0653">Protein transport</keyword>
<evidence type="ECO:0000256" key="3">
    <source>
        <dbReference type="ARBA" id="ARBA00022448"/>
    </source>
</evidence>
<dbReference type="InterPro" id="IPR005644">
    <property type="entry name" value="NolW-like"/>
</dbReference>
<dbReference type="InterPro" id="IPR004846">
    <property type="entry name" value="T2SS/T3SS_dom"/>
</dbReference>
<feature type="domain" description="NolW-like" evidence="13">
    <location>
        <begin position="197"/>
        <end position="256"/>
    </location>
</feature>
<feature type="compositionally biased region" description="Low complexity" evidence="10">
    <location>
        <begin position="40"/>
        <end position="51"/>
    </location>
</feature>
<dbReference type="GO" id="GO:0015628">
    <property type="term" value="P:protein secretion by the type II secretion system"/>
    <property type="evidence" value="ECO:0007669"/>
    <property type="project" value="InterPro"/>
</dbReference>
<feature type="chain" id="PRO_5033000559" evidence="11">
    <location>
        <begin position="23"/>
        <end position="773"/>
    </location>
</feature>
<dbReference type="Pfam" id="PF00263">
    <property type="entry name" value="Secretin"/>
    <property type="match status" value="1"/>
</dbReference>
<evidence type="ECO:0000256" key="11">
    <source>
        <dbReference type="SAM" id="SignalP"/>
    </source>
</evidence>
<dbReference type="Pfam" id="PF03958">
    <property type="entry name" value="Secretin_N"/>
    <property type="match status" value="2"/>
</dbReference>
<evidence type="ECO:0000256" key="10">
    <source>
        <dbReference type="SAM" id="MobiDB-lite"/>
    </source>
</evidence>
<dbReference type="PROSITE" id="PS51257">
    <property type="entry name" value="PROKAR_LIPOPROTEIN"/>
    <property type="match status" value="1"/>
</dbReference>
<dbReference type="RefSeq" id="WP_183633962.1">
    <property type="nucleotide sequence ID" value="NZ_BAABLE010000011.1"/>
</dbReference>
<evidence type="ECO:0000313" key="14">
    <source>
        <dbReference type="EMBL" id="MBB4012240.1"/>
    </source>
</evidence>
<feature type="signal peptide" evidence="11">
    <location>
        <begin position="1"/>
        <end position="22"/>
    </location>
</feature>
<dbReference type="Gene3D" id="3.30.1370.120">
    <property type="match status" value="2"/>
</dbReference>
<dbReference type="InterPro" id="IPR013356">
    <property type="entry name" value="T2SS_GspD"/>
</dbReference>
<keyword evidence="5 11" id="KW-0732">Signal</keyword>
<comment type="similarity">
    <text evidence="2">Belongs to the bacterial secretin family. GSP D subfamily.</text>
</comment>
<dbReference type="PANTHER" id="PTHR30332:SF25">
    <property type="entry name" value="SECRETIN XPSD"/>
    <property type="match status" value="1"/>
</dbReference>
<keyword evidence="4" id="KW-1134">Transmembrane beta strand</keyword>
<dbReference type="InterPro" id="IPR050810">
    <property type="entry name" value="Bact_Secretion_Sys_Channel"/>
</dbReference>
<dbReference type="Proteomes" id="UP000561045">
    <property type="component" value="Unassembled WGS sequence"/>
</dbReference>
<dbReference type="InterPro" id="IPR001775">
    <property type="entry name" value="GspD/PilQ"/>
</dbReference>
<proteinExistence type="inferred from homology"/>
<dbReference type="PRINTS" id="PR01032">
    <property type="entry name" value="PHAGEIV"/>
</dbReference>
<feature type="region of interest" description="Disordered" evidence="10">
    <location>
        <begin position="36"/>
        <end position="82"/>
    </location>
</feature>
<keyword evidence="8" id="KW-0998">Cell outer membrane</keyword>
<dbReference type="Gene3D" id="3.55.50.30">
    <property type="match status" value="1"/>
</dbReference>
<protein>
    <submittedName>
        <fullName evidence="14">General secretion pathway protein D</fullName>
    </submittedName>
</protein>